<evidence type="ECO:0000313" key="6">
    <source>
        <dbReference type="EMBL" id="CVL03695.1"/>
    </source>
</evidence>
<evidence type="ECO:0000256" key="2">
    <source>
        <dbReference type="ARBA" id="ARBA00022771"/>
    </source>
</evidence>
<evidence type="ECO:0000256" key="1">
    <source>
        <dbReference type="ARBA" id="ARBA00022723"/>
    </source>
</evidence>
<dbReference type="GeneID" id="65094290"/>
<dbReference type="RefSeq" id="XP_041688284.1">
    <property type="nucleotide sequence ID" value="XM_041822622.1"/>
</dbReference>
<comment type="caution">
    <text evidence="6">The sequence shown here is derived from an EMBL/GenBank/DDBJ whole genome shotgun (WGS) entry which is preliminary data.</text>
</comment>
<name>A0A1L7U6V7_FUSMA</name>
<protein>
    <recommendedName>
        <fullName evidence="5">MYND-type domain-containing protein</fullName>
    </recommendedName>
</protein>
<evidence type="ECO:0000313" key="7">
    <source>
        <dbReference type="Proteomes" id="UP000184255"/>
    </source>
</evidence>
<evidence type="ECO:0000259" key="5">
    <source>
        <dbReference type="PROSITE" id="PS01360"/>
    </source>
</evidence>
<organism evidence="6 7">
    <name type="scientific">Fusarium mangiferae</name>
    <name type="common">Mango malformation disease fungus</name>
    <dbReference type="NCBI Taxonomy" id="192010"/>
    <lineage>
        <taxon>Eukaryota</taxon>
        <taxon>Fungi</taxon>
        <taxon>Dikarya</taxon>
        <taxon>Ascomycota</taxon>
        <taxon>Pezizomycotina</taxon>
        <taxon>Sordariomycetes</taxon>
        <taxon>Hypocreomycetidae</taxon>
        <taxon>Hypocreales</taxon>
        <taxon>Nectriaceae</taxon>
        <taxon>Fusarium</taxon>
        <taxon>Fusarium fujikuroi species complex</taxon>
    </lineage>
</organism>
<proteinExistence type="predicted"/>
<keyword evidence="2" id="KW-0863">Zinc-finger</keyword>
<dbReference type="PROSITE" id="PS01360">
    <property type="entry name" value="ZF_MYND_1"/>
    <property type="match status" value="1"/>
</dbReference>
<keyword evidence="3" id="KW-0862">Zinc</keyword>
<gene>
    <name evidence="6" type="ORF">FMAN_15047</name>
</gene>
<dbReference type="InterPro" id="IPR002893">
    <property type="entry name" value="Znf_MYND"/>
</dbReference>
<feature type="region of interest" description="Disordered" evidence="4">
    <location>
        <begin position="478"/>
        <end position="504"/>
    </location>
</feature>
<dbReference type="InterPro" id="IPR027796">
    <property type="entry name" value="OTT_1508_deam-like"/>
</dbReference>
<feature type="compositionally biased region" description="Basic and acidic residues" evidence="4">
    <location>
        <begin position="478"/>
        <end position="487"/>
    </location>
</feature>
<evidence type="ECO:0000256" key="3">
    <source>
        <dbReference type="ARBA" id="ARBA00022833"/>
    </source>
</evidence>
<dbReference type="Pfam" id="PF14441">
    <property type="entry name" value="OTT_1508_deam"/>
    <property type="match status" value="1"/>
</dbReference>
<dbReference type="VEuPathDB" id="FungiDB:FMAN_15047"/>
<evidence type="ECO:0000256" key="4">
    <source>
        <dbReference type="SAM" id="MobiDB-lite"/>
    </source>
</evidence>
<feature type="domain" description="MYND-type" evidence="5">
    <location>
        <begin position="531"/>
        <end position="567"/>
    </location>
</feature>
<keyword evidence="7" id="KW-1185">Reference proteome</keyword>
<dbReference type="SUPFAM" id="SSF144232">
    <property type="entry name" value="HIT/MYND zinc finger-like"/>
    <property type="match status" value="1"/>
</dbReference>
<accession>A0A1L7U6V7</accession>
<dbReference type="GO" id="GO:0008270">
    <property type="term" value="F:zinc ion binding"/>
    <property type="evidence" value="ECO:0007669"/>
    <property type="project" value="UniProtKB-KW"/>
</dbReference>
<sequence>MDTDTQHISAESTLKELHAYARLLFLRSGRQFEDKVLYQELEEELSLDESSIDGNSSKNAPLGNLDTDRLGREFLDRLSETISAKKGGRHIVASYMFYWPDRVKVLIAINLGFAEGDALSKFLDNLCISLKGIAMAPDNETEKHMDTLWNMLLRHQYPRLQAAIVDLGRIMKNFEHLLPPRFNSQSTHNAALPHIYGVTLGFENCLKLLAQLLFGDNDSDLQRHDSLVTLSHALYRNFPADKFQALGPQGKFLRREIGFLGRLRTSFKVLVAAATQLSGFDDLSLIPVVKPKTRKKLGCQEWSPAKTFRALNIELSDAAVGKLMSCSNSKAKWTKNKLIIDFCRLSSPTREVHAEAQLIAFTLSNPDEIANGKRFDYIGCSRYICLQCSKFLRCFPGLRTRGCHGKLYNHSWTLPLGDSLGKEEQQELYRAAREVTSWMRKKLVGSPITSRHRKPEVKESTIGGSLISMLEISQESHHQSHAVSEHLRRQRAQSSHGRSRHDRLLDCVQDEETSRVEAQDETFEESTKALCTTCREETTRRCSHCRQGPFCNEKCERKMPLSHLLKCNMRQVTSADYLYQDVLEDIVPTDPQVRQDYWLDRCQTSHEESHLLGLFAGLLRYHHYPITREELHQWRSDLGGNAYLVTKIVEKFEELPKGSTGSYFPWFLRHRKRFELTANDKSITHRPGPERQLQNMQDKARKYLAPEDQNKDLNDLSPFSKMHCFAFYGITIVNSYPPPMNLNSCYWFDFGFVVCQDRHEEETLSRMYNTMLFGSLSRLEYEESLKSSIPATFTEKKDPACTFDEFWEAWEKRDLMTIFSRCWPGSTTQKPFRTAEYNILGRLRVFIEAEAPRPSIWKLRHFLAIEDISVESAVAELAEAAKEYGFSETLDTRTTLELKDFYMKLFKEAEPLEIHTGRMKGILLQFAERHVDGTTLRVKKVLQSLQSIELKWR</sequence>
<dbReference type="EMBL" id="FCQH01000014">
    <property type="protein sequence ID" value="CVL03695.1"/>
    <property type="molecule type" value="Genomic_DNA"/>
</dbReference>
<dbReference type="Proteomes" id="UP000184255">
    <property type="component" value="Unassembled WGS sequence"/>
</dbReference>
<dbReference type="AlphaFoldDB" id="A0A1L7U6V7"/>
<keyword evidence="1" id="KW-0479">Metal-binding</keyword>
<reference evidence="7" key="1">
    <citation type="journal article" date="2016" name="Genome Biol. Evol.">
        <title>Comparative 'omics' of the Fusarium fujikuroi species complex highlights differences in genetic potential and metabolite synthesis.</title>
        <authorList>
            <person name="Niehaus E.-M."/>
            <person name="Muensterkoetter M."/>
            <person name="Proctor R.H."/>
            <person name="Brown D.W."/>
            <person name="Sharon A."/>
            <person name="Idan Y."/>
            <person name="Oren-Young L."/>
            <person name="Sieber C.M."/>
            <person name="Novak O."/>
            <person name="Pencik A."/>
            <person name="Tarkowska D."/>
            <person name="Hromadova K."/>
            <person name="Freeman S."/>
            <person name="Maymon M."/>
            <person name="Elazar M."/>
            <person name="Youssef S.A."/>
            <person name="El-Shabrawy E.S.M."/>
            <person name="Shalaby A.B.A."/>
            <person name="Houterman P."/>
            <person name="Brock N.L."/>
            <person name="Burkhardt I."/>
            <person name="Tsavkelova E.A."/>
            <person name="Dickschat J.S."/>
            <person name="Galuszka P."/>
            <person name="Gueldener U."/>
            <person name="Tudzynski B."/>
        </authorList>
    </citation>
    <scope>NUCLEOTIDE SEQUENCE [LARGE SCALE GENOMIC DNA]</scope>
    <source>
        <strain evidence="7">MRC7560</strain>
    </source>
</reference>